<reference evidence="9 10" key="1">
    <citation type="submission" date="2023-12" db="EMBL/GenBank/DDBJ databases">
        <title>A high-quality genome assembly for Dillenia turbinata (Dilleniales).</title>
        <authorList>
            <person name="Chanderbali A."/>
        </authorList>
    </citation>
    <scope>NUCLEOTIDE SEQUENCE [LARGE SCALE GENOMIC DNA]</scope>
    <source>
        <strain evidence="9">LSX21</strain>
        <tissue evidence="9">Leaf</tissue>
    </source>
</reference>
<proteinExistence type="predicted"/>
<evidence type="ECO:0000256" key="3">
    <source>
        <dbReference type="ARBA" id="ARBA00022679"/>
    </source>
</evidence>
<evidence type="ECO:0000256" key="4">
    <source>
        <dbReference type="ARBA" id="ARBA00022692"/>
    </source>
</evidence>
<evidence type="ECO:0000256" key="5">
    <source>
        <dbReference type="ARBA" id="ARBA00022989"/>
    </source>
</evidence>
<dbReference type="GO" id="GO:0016760">
    <property type="term" value="F:cellulose synthase (UDP-forming) activity"/>
    <property type="evidence" value="ECO:0007669"/>
    <property type="project" value="InterPro"/>
</dbReference>
<evidence type="ECO:0000256" key="1">
    <source>
        <dbReference type="ARBA" id="ARBA00004308"/>
    </source>
</evidence>
<dbReference type="GO" id="GO:0030244">
    <property type="term" value="P:cellulose biosynthetic process"/>
    <property type="evidence" value="ECO:0007669"/>
    <property type="project" value="InterPro"/>
</dbReference>
<dbReference type="GO" id="GO:0016020">
    <property type="term" value="C:membrane"/>
    <property type="evidence" value="ECO:0007669"/>
    <property type="project" value="InterPro"/>
</dbReference>
<evidence type="ECO:0000256" key="8">
    <source>
        <dbReference type="SAM" id="Phobius"/>
    </source>
</evidence>
<evidence type="ECO:0000256" key="2">
    <source>
        <dbReference type="ARBA" id="ARBA00022676"/>
    </source>
</evidence>
<keyword evidence="5 8" id="KW-1133">Transmembrane helix</keyword>
<name>A0AAN8ZIP0_9MAGN</name>
<protein>
    <submittedName>
        <fullName evidence="9">Cellulose synthase</fullName>
    </submittedName>
</protein>
<keyword evidence="10" id="KW-1185">Reference proteome</keyword>
<gene>
    <name evidence="9" type="ORF">RJ641_032660</name>
</gene>
<comment type="caution">
    <text evidence="9">The sequence shown here is derived from an EMBL/GenBank/DDBJ whole genome shotgun (WGS) entry which is preliminary data.</text>
</comment>
<dbReference type="PANTHER" id="PTHR13301">
    <property type="entry name" value="X-BOX TRANSCRIPTION FACTOR-RELATED"/>
    <property type="match status" value="1"/>
</dbReference>
<keyword evidence="2" id="KW-0328">Glycosyltransferase</keyword>
<accession>A0AAN8ZIP0</accession>
<evidence type="ECO:0000256" key="6">
    <source>
        <dbReference type="ARBA" id="ARBA00023136"/>
    </source>
</evidence>
<keyword evidence="7" id="KW-0961">Cell wall biogenesis/degradation</keyword>
<comment type="subcellular location">
    <subcellularLocation>
        <location evidence="1">Endomembrane system</location>
    </subcellularLocation>
</comment>
<dbReference type="AlphaFoldDB" id="A0AAN8ZIP0"/>
<dbReference type="Proteomes" id="UP001370490">
    <property type="component" value="Unassembled WGS sequence"/>
</dbReference>
<organism evidence="9 10">
    <name type="scientific">Dillenia turbinata</name>
    <dbReference type="NCBI Taxonomy" id="194707"/>
    <lineage>
        <taxon>Eukaryota</taxon>
        <taxon>Viridiplantae</taxon>
        <taxon>Streptophyta</taxon>
        <taxon>Embryophyta</taxon>
        <taxon>Tracheophyta</taxon>
        <taxon>Spermatophyta</taxon>
        <taxon>Magnoliopsida</taxon>
        <taxon>eudicotyledons</taxon>
        <taxon>Gunneridae</taxon>
        <taxon>Pentapetalae</taxon>
        <taxon>Dilleniales</taxon>
        <taxon>Dilleniaceae</taxon>
        <taxon>Dillenia</taxon>
    </lineage>
</organism>
<dbReference type="Pfam" id="PF03552">
    <property type="entry name" value="Cellulose_synt"/>
    <property type="match status" value="1"/>
</dbReference>
<evidence type="ECO:0000256" key="7">
    <source>
        <dbReference type="ARBA" id="ARBA00023316"/>
    </source>
</evidence>
<feature type="non-terminal residue" evidence="9">
    <location>
        <position position="291"/>
    </location>
</feature>
<keyword evidence="6 8" id="KW-0472">Membrane</keyword>
<keyword evidence="3" id="KW-0808">Transferase</keyword>
<dbReference type="GO" id="GO:0071555">
    <property type="term" value="P:cell wall organization"/>
    <property type="evidence" value="ECO:0007669"/>
    <property type="project" value="UniProtKB-KW"/>
</dbReference>
<feature type="transmembrane region" description="Helical" evidence="8">
    <location>
        <begin position="202"/>
        <end position="222"/>
    </location>
</feature>
<dbReference type="EMBL" id="JBAMMX010000006">
    <property type="protein sequence ID" value="KAK6939152.1"/>
    <property type="molecule type" value="Genomic_DNA"/>
</dbReference>
<sequence>MWKMEKLFPKRKWKRHFGFQRLSTSWKRSLYSLPRLLHLISRDREWWSFVRVLVPLLCLKKPSMSLAVGMKTKQNGERGYWTHGLVTEDILGQALKCTAVYGGGQYIGIPGRPRKCYCISVDVHSSRLVAPLTCCMLAHGEIHHTRVSILEMRWSGVGLDEWGRNEQSWVIGGVSAHLFAVFQGFCEGVDTNLPRLVKYGDVIYILGVWTTLLIPPTIIVVGHKPDWGGSRRSNAINNGESWGPLLGKLLFAFWVIVHSSSFLWKGLLGRQNRTARIIIVFSFYSFIFSSS</sequence>
<evidence type="ECO:0000313" key="10">
    <source>
        <dbReference type="Proteomes" id="UP001370490"/>
    </source>
</evidence>
<keyword evidence="4 8" id="KW-0812">Transmembrane</keyword>
<feature type="transmembrane region" description="Helical" evidence="8">
    <location>
        <begin position="242"/>
        <end position="262"/>
    </location>
</feature>
<dbReference type="InterPro" id="IPR005150">
    <property type="entry name" value="Cellulose_synth"/>
</dbReference>
<dbReference type="GO" id="GO:0012505">
    <property type="term" value="C:endomembrane system"/>
    <property type="evidence" value="ECO:0007669"/>
    <property type="project" value="UniProtKB-SubCell"/>
</dbReference>
<evidence type="ECO:0000313" key="9">
    <source>
        <dbReference type="EMBL" id="KAK6939152.1"/>
    </source>
</evidence>